<organism evidence="2 3">
    <name type="scientific">Coprinopsis marcescibilis</name>
    <name type="common">Agaric fungus</name>
    <name type="synonym">Psathyrella marcescibilis</name>
    <dbReference type="NCBI Taxonomy" id="230819"/>
    <lineage>
        <taxon>Eukaryota</taxon>
        <taxon>Fungi</taxon>
        <taxon>Dikarya</taxon>
        <taxon>Basidiomycota</taxon>
        <taxon>Agaricomycotina</taxon>
        <taxon>Agaricomycetes</taxon>
        <taxon>Agaricomycetidae</taxon>
        <taxon>Agaricales</taxon>
        <taxon>Agaricineae</taxon>
        <taxon>Psathyrellaceae</taxon>
        <taxon>Coprinopsis</taxon>
    </lineage>
</organism>
<name>A0A5C3LC92_COPMA</name>
<keyword evidence="1" id="KW-0812">Transmembrane</keyword>
<feature type="transmembrane region" description="Helical" evidence="1">
    <location>
        <begin position="77"/>
        <end position="97"/>
    </location>
</feature>
<keyword evidence="1" id="KW-0472">Membrane</keyword>
<accession>A0A5C3LC92</accession>
<proteinExistence type="predicted"/>
<dbReference type="Proteomes" id="UP000307440">
    <property type="component" value="Unassembled WGS sequence"/>
</dbReference>
<evidence type="ECO:0000313" key="2">
    <source>
        <dbReference type="EMBL" id="TFK30467.1"/>
    </source>
</evidence>
<reference evidence="2 3" key="1">
    <citation type="journal article" date="2019" name="Nat. Ecol. Evol.">
        <title>Megaphylogeny resolves global patterns of mushroom evolution.</title>
        <authorList>
            <person name="Varga T."/>
            <person name="Krizsan K."/>
            <person name="Foldi C."/>
            <person name="Dima B."/>
            <person name="Sanchez-Garcia M."/>
            <person name="Sanchez-Ramirez S."/>
            <person name="Szollosi G.J."/>
            <person name="Szarkandi J.G."/>
            <person name="Papp V."/>
            <person name="Albert L."/>
            <person name="Andreopoulos W."/>
            <person name="Angelini C."/>
            <person name="Antonin V."/>
            <person name="Barry K.W."/>
            <person name="Bougher N.L."/>
            <person name="Buchanan P."/>
            <person name="Buyck B."/>
            <person name="Bense V."/>
            <person name="Catcheside P."/>
            <person name="Chovatia M."/>
            <person name="Cooper J."/>
            <person name="Damon W."/>
            <person name="Desjardin D."/>
            <person name="Finy P."/>
            <person name="Geml J."/>
            <person name="Haridas S."/>
            <person name="Hughes K."/>
            <person name="Justo A."/>
            <person name="Karasinski D."/>
            <person name="Kautmanova I."/>
            <person name="Kiss B."/>
            <person name="Kocsube S."/>
            <person name="Kotiranta H."/>
            <person name="LaButti K.M."/>
            <person name="Lechner B.E."/>
            <person name="Liimatainen K."/>
            <person name="Lipzen A."/>
            <person name="Lukacs Z."/>
            <person name="Mihaltcheva S."/>
            <person name="Morgado L.N."/>
            <person name="Niskanen T."/>
            <person name="Noordeloos M.E."/>
            <person name="Ohm R.A."/>
            <person name="Ortiz-Santana B."/>
            <person name="Ovrebo C."/>
            <person name="Racz N."/>
            <person name="Riley R."/>
            <person name="Savchenko A."/>
            <person name="Shiryaev A."/>
            <person name="Soop K."/>
            <person name="Spirin V."/>
            <person name="Szebenyi C."/>
            <person name="Tomsovsky M."/>
            <person name="Tulloss R.E."/>
            <person name="Uehling J."/>
            <person name="Grigoriev I.V."/>
            <person name="Vagvolgyi C."/>
            <person name="Papp T."/>
            <person name="Martin F.M."/>
            <person name="Miettinen O."/>
            <person name="Hibbett D.S."/>
            <person name="Nagy L.G."/>
        </authorList>
    </citation>
    <scope>NUCLEOTIDE SEQUENCE [LARGE SCALE GENOMIC DNA]</scope>
    <source>
        <strain evidence="2 3">CBS 121175</strain>
    </source>
</reference>
<keyword evidence="3" id="KW-1185">Reference proteome</keyword>
<feature type="transmembrane region" description="Helical" evidence="1">
    <location>
        <begin position="12"/>
        <end position="33"/>
    </location>
</feature>
<keyword evidence="1" id="KW-1133">Transmembrane helix</keyword>
<protein>
    <recommendedName>
        <fullName evidence="4">MARVEL domain-containing protein</fullName>
    </recommendedName>
</protein>
<feature type="transmembrane region" description="Helical" evidence="1">
    <location>
        <begin position="128"/>
        <end position="150"/>
    </location>
</feature>
<gene>
    <name evidence="2" type="ORF">FA15DRAFT_9720</name>
</gene>
<evidence type="ECO:0008006" key="4">
    <source>
        <dbReference type="Google" id="ProtNLM"/>
    </source>
</evidence>
<evidence type="ECO:0000256" key="1">
    <source>
        <dbReference type="SAM" id="Phobius"/>
    </source>
</evidence>
<feature type="transmembrane region" description="Helical" evidence="1">
    <location>
        <begin position="45"/>
        <end position="70"/>
    </location>
</feature>
<sequence>MSLVEVQYHPLLFSTMALLAMTELGLTAYLINAGNEHNSFPSEKYQALLITYCFAASWTTLFSATYIIWFFDKSGHLLANIASSVAWLLASAILWGATSGLMHFARPGGNCARQPTLSICRQMLAVEALGWTECGVIFLTAFATCFWMYASRRMTKQVAGESATRLV</sequence>
<dbReference type="AlphaFoldDB" id="A0A5C3LC92"/>
<dbReference type="EMBL" id="ML210146">
    <property type="protein sequence ID" value="TFK30467.1"/>
    <property type="molecule type" value="Genomic_DNA"/>
</dbReference>
<evidence type="ECO:0000313" key="3">
    <source>
        <dbReference type="Proteomes" id="UP000307440"/>
    </source>
</evidence>
<dbReference type="OrthoDB" id="3226059at2759"/>